<dbReference type="Gene3D" id="3.30.70.2450">
    <property type="match status" value="1"/>
</dbReference>
<dbReference type="Proteomes" id="UP000483802">
    <property type="component" value="Unassembled WGS sequence"/>
</dbReference>
<dbReference type="PANTHER" id="PTHR43004">
    <property type="entry name" value="TRK SYSTEM POTASSIUM UPTAKE PROTEIN"/>
    <property type="match status" value="1"/>
</dbReference>
<dbReference type="Gene3D" id="3.50.50.60">
    <property type="entry name" value="FAD/NAD(P)-binding domain"/>
    <property type="match status" value="1"/>
</dbReference>
<keyword evidence="2" id="KW-0285">Flavoprotein</keyword>
<name>A0A6L6WTZ5_9ACTN</name>
<dbReference type="SUPFAM" id="SSF51905">
    <property type="entry name" value="FAD/NAD(P)-binding domain"/>
    <property type="match status" value="1"/>
</dbReference>
<dbReference type="PANTHER" id="PTHR43004:SF19">
    <property type="entry name" value="BINDING MONOOXYGENASE, PUTATIVE (JCVI)-RELATED"/>
    <property type="match status" value="1"/>
</dbReference>
<protein>
    <recommendedName>
        <fullName evidence="4">FAD-binding domain-containing protein</fullName>
    </recommendedName>
</protein>
<comment type="caution">
    <text evidence="5">The sequence shown here is derived from an EMBL/GenBank/DDBJ whole genome shotgun (WGS) entry which is preliminary data.</text>
</comment>
<dbReference type="InterPro" id="IPR002938">
    <property type="entry name" value="FAD-bd"/>
</dbReference>
<evidence type="ECO:0000259" key="4">
    <source>
        <dbReference type="Pfam" id="PF01494"/>
    </source>
</evidence>
<evidence type="ECO:0000313" key="5">
    <source>
        <dbReference type="EMBL" id="MVO85543.1"/>
    </source>
</evidence>
<dbReference type="Pfam" id="PF01494">
    <property type="entry name" value="FAD_binding_3"/>
    <property type="match status" value="1"/>
</dbReference>
<accession>A0A6L6WTZ5</accession>
<dbReference type="RefSeq" id="WP_157165595.1">
    <property type="nucleotide sequence ID" value="NZ_WPNZ01000006.1"/>
</dbReference>
<dbReference type="GO" id="GO:0071949">
    <property type="term" value="F:FAD binding"/>
    <property type="evidence" value="ECO:0007669"/>
    <property type="project" value="InterPro"/>
</dbReference>
<comment type="cofactor">
    <cofactor evidence="1">
        <name>FAD</name>
        <dbReference type="ChEBI" id="CHEBI:57692"/>
    </cofactor>
</comment>
<feature type="domain" description="FAD-binding" evidence="4">
    <location>
        <begin position="2"/>
        <end position="332"/>
    </location>
</feature>
<dbReference type="Gene3D" id="3.40.30.120">
    <property type="match status" value="1"/>
</dbReference>
<dbReference type="Pfam" id="PF21274">
    <property type="entry name" value="Rng_hyd_C"/>
    <property type="match status" value="1"/>
</dbReference>
<dbReference type="AlphaFoldDB" id="A0A6L6WTZ5"/>
<evidence type="ECO:0000256" key="1">
    <source>
        <dbReference type="ARBA" id="ARBA00001974"/>
    </source>
</evidence>
<dbReference type="InterPro" id="IPR036188">
    <property type="entry name" value="FAD/NAD-bd_sf"/>
</dbReference>
<gene>
    <name evidence="5" type="ORF">GPA10_12460</name>
</gene>
<dbReference type="EMBL" id="WPNZ01000006">
    <property type="protein sequence ID" value="MVO85543.1"/>
    <property type="molecule type" value="Genomic_DNA"/>
</dbReference>
<dbReference type="GO" id="GO:0016709">
    <property type="term" value="F:oxidoreductase activity, acting on paired donors, with incorporation or reduction of molecular oxygen, NAD(P)H as one donor, and incorporation of one atom of oxygen"/>
    <property type="evidence" value="ECO:0007669"/>
    <property type="project" value="UniProtKB-ARBA"/>
</dbReference>
<dbReference type="InterPro" id="IPR050641">
    <property type="entry name" value="RIFMO-like"/>
</dbReference>
<proteinExistence type="predicted"/>
<dbReference type="PRINTS" id="PR00420">
    <property type="entry name" value="RNGMNOXGNASE"/>
</dbReference>
<sequence length="492" mass="53088">MQVVVAGAGPVGLMVAAELALAGVEVKVVDRSPHRSPVCRGFTLNARSLELLDRRGLADRFLAEGPTVPYAMFADPDRPLDLTAMDTDHPCLLGIAQTRVEELLEERLAALGVPVAWGHEVVGLVQDGDGVDVAVRSGGRRTKWRAQYLVGCDGSRSTVRKHAGIGFPGTEATAFGLLADVELADPATLLPGRSEGERGSVFVIPRPGHVRIVLDEPTPPPDRDQPVRLDYFQHLLNQALGRPVALREPRWLTRFSDAARQADHYVVGRVMLAGDAAHIHPPAGAVGVNAALADAVNLGWKLAATVRGHAPEGLLASYHQERHPAGARVLRTTRAQTLLARRDPRLAPPRDLFTELIGLAPVGTYLTELITGLDTRYDPKVPGTHPWLGRLTPNLELTIGDEHTSIAELLTPGRPVLLHHGSHTLPEGWANNVDTYRVHCPAHPELQGLLIRPDGHTAWISTTPDPQSTVTLATALATWFGPPDQGAADRRR</sequence>
<evidence type="ECO:0000313" key="6">
    <source>
        <dbReference type="Proteomes" id="UP000483802"/>
    </source>
</evidence>
<reference evidence="5 6" key="1">
    <citation type="submission" date="2019-11" db="EMBL/GenBank/DDBJ databases">
        <title>Streptomyces typhae sp. nov., a novel endophytic actinomycete isolated from the root of cattail pollen (Typha angustifolia L.).</title>
        <authorList>
            <person name="Peng C."/>
        </authorList>
    </citation>
    <scope>NUCLEOTIDE SEQUENCE [LARGE SCALE GENOMIC DNA]</scope>
    <source>
        <strain evidence="6">p1417</strain>
    </source>
</reference>
<evidence type="ECO:0000256" key="3">
    <source>
        <dbReference type="ARBA" id="ARBA00022827"/>
    </source>
</evidence>
<organism evidence="5 6">
    <name type="scientific">Streptomyces typhae</name>
    <dbReference type="NCBI Taxonomy" id="2681492"/>
    <lineage>
        <taxon>Bacteria</taxon>
        <taxon>Bacillati</taxon>
        <taxon>Actinomycetota</taxon>
        <taxon>Actinomycetes</taxon>
        <taxon>Kitasatosporales</taxon>
        <taxon>Streptomycetaceae</taxon>
        <taxon>Streptomyces</taxon>
    </lineage>
</organism>
<evidence type="ECO:0000256" key="2">
    <source>
        <dbReference type="ARBA" id="ARBA00022630"/>
    </source>
</evidence>
<keyword evidence="3" id="KW-0274">FAD</keyword>
<keyword evidence="6" id="KW-1185">Reference proteome</keyword>